<dbReference type="EMBL" id="CP024791">
    <property type="protein sequence ID" value="AUB43568.1"/>
    <property type="molecule type" value="Genomic_DNA"/>
</dbReference>
<reference evidence="1 2" key="1">
    <citation type="submission" date="2017-11" db="EMBL/GenBank/DDBJ databases">
        <title>Complete genome of a free-living desiccation-tolerant cyanobacterium and its photosynthetic adaptation to extreme terrestrial habitat.</title>
        <authorList>
            <person name="Shang J."/>
        </authorList>
    </citation>
    <scope>NUCLEOTIDE SEQUENCE [LARGE SCALE GENOMIC DNA]</scope>
    <source>
        <strain evidence="1 2">CCNUN1</strain>
        <plasmid evidence="2">pnfsy06</plasmid>
    </source>
</reference>
<dbReference type="KEGG" id="nfl:COO91_09749"/>
<evidence type="ECO:0000313" key="2">
    <source>
        <dbReference type="Proteomes" id="UP000232003"/>
    </source>
</evidence>
<proteinExistence type="predicted"/>
<accession>A0A2K8T791</accession>
<evidence type="ECO:0000313" key="1">
    <source>
        <dbReference type="EMBL" id="AUB43568.1"/>
    </source>
</evidence>
<protein>
    <submittedName>
        <fullName evidence="1">Uncharacterized protein</fullName>
    </submittedName>
</protein>
<geneLocation type="plasmid" evidence="2">
    <name>pnfsy06</name>
</geneLocation>
<dbReference type="Proteomes" id="UP000232003">
    <property type="component" value="Plasmid pNFSY06"/>
</dbReference>
<keyword evidence="1" id="KW-0614">Plasmid</keyword>
<sequence length="46" mass="5076">MQGRSSNIQVKMTGEQQDVLNSWLRKSTTPAGLAKRARAILMAIAF</sequence>
<gene>
    <name evidence="1" type="ORF">COO91_09749</name>
</gene>
<organism evidence="1 2">
    <name type="scientific">Nostoc flagelliforme CCNUN1</name>
    <dbReference type="NCBI Taxonomy" id="2038116"/>
    <lineage>
        <taxon>Bacteria</taxon>
        <taxon>Bacillati</taxon>
        <taxon>Cyanobacteriota</taxon>
        <taxon>Cyanophyceae</taxon>
        <taxon>Nostocales</taxon>
        <taxon>Nostocaceae</taxon>
        <taxon>Nostoc</taxon>
    </lineage>
</organism>
<keyword evidence="2" id="KW-1185">Reference proteome</keyword>
<dbReference type="AlphaFoldDB" id="A0A2K8T791"/>
<name>A0A2K8T791_9NOSO</name>